<keyword evidence="4" id="KW-1185">Reference proteome</keyword>
<evidence type="ECO:0000313" key="3">
    <source>
        <dbReference type="EMBL" id="MDQ9169363.1"/>
    </source>
</evidence>
<sequence length="726" mass="78192">MKTKKTIKVINTTFLRGPSIWTYRPSIEAWIDIGDLEDAPSNTIPGFYERLTAWLPTLVEHRCGVGERGGFLERLREGTWPAHIMEHVMIELQNLAGIPSGFGKARSTSQRGLYKLVVRVPYEEVGHASLAAARDLVMAVIEDQPFDVAQAVQGLRDIAESFGLGPSTACIVDAAYARRIPFIRLNEGNLVQIGYGARQRRIWTAETDQTSAIAEGISSDKDLTKRLLASCGVPVPEGRIVTSPEDAWEAAQEIGTPVVVKPSDGNHGRGVSLDLYQQAEIESAYRVAQQEGSEVIVEKYIRGYEHRFLVVGGRLSAAVQGKPLFVIGDGVSTVVQLIDSQINTDPRRGVAEDCPLGLVSLDEDPVVRLEITRQGLTPDSVPPKGQSVLIQRNGNHASDVTDLVHPKVAAVASLAARVVGLDIAGIDLLAEDISRPLDEQGGAIVEVNAGPGLLMHLKPAEGQARMVGRDIVDHLFAEDQNGRIPIVGIAGSRGKTMVARLTARMIGLQGTYVGLACSDGFYLKNRRVEQGDCANWDSGQRLLINRSVQAAVIENSNRAILTEGLAYDRCLVGVVTNIDPQASLPEFYIDNVDQLTNVVRTQVDVVLPEGAAVLNAADERVAGMASLCDGEVIFFSAAADLPVIAAHREQGGRVVFMRNGQIVLASGTMETAVIDITGMPWTANGQAPFAENILAAIGAAWALDVPIDLIQTGIEFFDYDGEAAVR</sequence>
<protein>
    <submittedName>
        <fullName evidence="3">Cyanophycin synthetase</fullName>
        <ecNumber evidence="3">6.3.2.29</ecNumber>
        <ecNumber evidence="3">6.3.2.30</ecNumber>
    </submittedName>
</protein>
<dbReference type="InterPro" id="IPR044019">
    <property type="entry name" value="Cyanophycin_syn_N"/>
</dbReference>
<dbReference type="InterPro" id="IPR013815">
    <property type="entry name" value="ATP_grasp_subdomain_1"/>
</dbReference>
<dbReference type="PANTHER" id="PTHR21621:SF0">
    <property type="entry name" value="BETA-CITRYLGLUTAMATE SYNTHASE B-RELATED"/>
    <property type="match status" value="1"/>
</dbReference>
<dbReference type="EC" id="6.3.2.29" evidence="3"/>
<dbReference type="Gene3D" id="3.40.1190.10">
    <property type="entry name" value="Mur-like, catalytic domain"/>
    <property type="match status" value="1"/>
</dbReference>
<dbReference type="InterPro" id="IPR036565">
    <property type="entry name" value="Mur-like_cat_sf"/>
</dbReference>
<dbReference type="SUPFAM" id="SSF53623">
    <property type="entry name" value="MurD-like peptide ligases, catalytic domain"/>
    <property type="match status" value="1"/>
</dbReference>
<dbReference type="InterPro" id="IPR005479">
    <property type="entry name" value="CPAse_ATP-bd"/>
</dbReference>
<accession>A0ABU1BK46</accession>
<keyword evidence="3" id="KW-0436">Ligase</keyword>
<dbReference type="EC" id="6.3.2.30" evidence="3"/>
<name>A0ABU1BK46_9BURK</name>
<reference evidence="3 4" key="1">
    <citation type="submission" date="2023-08" db="EMBL/GenBank/DDBJ databases">
        <title>Oxalobacteraceae gen .nov., isolated from river sludge outside the plant.</title>
        <authorList>
            <person name="Zhao S.Y."/>
        </authorList>
    </citation>
    <scope>NUCLEOTIDE SEQUENCE [LARGE SCALE GENOMIC DNA]</scope>
    <source>
        <strain evidence="3 4">R-40</strain>
    </source>
</reference>
<dbReference type="Proteomes" id="UP001225596">
    <property type="component" value="Unassembled WGS sequence"/>
</dbReference>
<dbReference type="PROSITE" id="PS50975">
    <property type="entry name" value="ATP_GRASP"/>
    <property type="match status" value="1"/>
</dbReference>
<dbReference type="EMBL" id="JAUYVH010000001">
    <property type="protein sequence ID" value="MDQ9169363.1"/>
    <property type="molecule type" value="Genomic_DNA"/>
</dbReference>
<gene>
    <name evidence="3" type="primary">cphA</name>
    <name evidence="3" type="ORF">Q8A64_02945</name>
</gene>
<dbReference type="Gene3D" id="3.30.470.20">
    <property type="entry name" value="ATP-grasp fold, B domain"/>
    <property type="match status" value="1"/>
</dbReference>
<dbReference type="SMART" id="SM01209">
    <property type="entry name" value="GARS_A"/>
    <property type="match status" value="1"/>
</dbReference>
<dbReference type="SUPFAM" id="SSF56059">
    <property type="entry name" value="Glutathione synthetase ATP-binding domain-like"/>
    <property type="match status" value="1"/>
</dbReference>
<keyword evidence="1" id="KW-0067">ATP-binding</keyword>
<evidence type="ECO:0000259" key="2">
    <source>
        <dbReference type="PROSITE" id="PS50975"/>
    </source>
</evidence>
<dbReference type="GO" id="GO:0071161">
    <property type="term" value="F:cyanophycin synthetase activity (L-arginine-adding)"/>
    <property type="evidence" value="ECO:0007669"/>
    <property type="project" value="UniProtKB-EC"/>
</dbReference>
<dbReference type="InterPro" id="IPR011810">
    <property type="entry name" value="Cya_phycin_syn"/>
</dbReference>
<feature type="domain" description="ATP-grasp" evidence="2">
    <location>
        <begin position="225"/>
        <end position="480"/>
    </location>
</feature>
<evidence type="ECO:0000313" key="4">
    <source>
        <dbReference type="Proteomes" id="UP001225596"/>
    </source>
</evidence>
<dbReference type="PANTHER" id="PTHR21621">
    <property type="entry name" value="RIBOSOMAL PROTEIN S6 MODIFICATION PROTEIN"/>
    <property type="match status" value="1"/>
</dbReference>
<dbReference type="Pfam" id="PF18921">
    <property type="entry name" value="Cyanophycin_syn"/>
    <property type="match status" value="1"/>
</dbReference>
<dbReference type="NCBIfam" id="NF010623">
    <property type="entry name" value="PRK14016.1"/>
    <property type="match status" value="1"/>
</dbReference>
<dbReference type="Pfam" id="PF02786">
    <property type="entry name" value="CPSase_L_D2"/>
    <property type="match status" value="1"/>
</dbReference>
<comment type="caution">
    <text evidence="3">The sequence shown here is derived from an EMBL/GenBank/DDBJ whole genome shotgun (WGS) entry which is preliminary data.</text>
</comment>
<evidence type="ECO:0000256" key="1">
    <source>
        <dbReference type="PROSITE-ProRule" id="PRU00409"/>
    </source>
</evidence>
<organism evidence="3 4">
    <name type="scientific">Keguizhuia sedimenti</name>
    <dbReference type="NCBI Taxonomy" id="3064264"/>
    <lineage>
        <taxon>Bacteria</taxon>
        <taxon>Pseudomonadati</taxon>
        <taxon>Pseudomonadota</taxon>
        <taxon>Betaproteobacteria</taxon>
        <taxon>Burkholderiales</taxon>
        <taxon>Oxalobacteraceae</taxon>
        <taxon>Keguizhuia</taxon>
    </lineage>
</organism>
<dbReference type="NCBIfam" id="TIGR02068">
    <property type="entry name" value="cya_phycin_syn"/>
    <property type="match status" value="1"/>
</dbReference>
<dbReference type="Gene3D" id="3.30.1490.20">
    <property type="entry name" value="ATP-grasp fold, A domain"/>
    <property type="match status" value="1"/>
</dbReference>
<dbReference type="RefSeq" id="WP_338435244.1">
    <property type="nucleotide sequence ID" value="NZ_JAUYVH010000001.1"/>
</dbReference>
<keyword evidence="1" id="KW-0547">Nucleotide-binding</keyword>
<proteinExistence type="predicted"/>
<dbReference type="InterPro" id="IPR011761">
    <property type="entry name" value="ATP-grasp"/>
</dbReference>
<dbReference type="GO" id="GO:0071160">
    <property type="term" value="F:cyanophycin synthetase activity (L-aspartate-adding)"/>
    <property type="evidence" value="ECO:0007669"/>
    <property type="project" value="UniProtKB-EC"/>
</dbReference>